<gene>
    <name evidence="1" type="ORF">GLRG_08753</name>
</gene>
<dbReference type="AlphaFoldDB" id="E3QRI6"/>
<organism evidence="2">
    <name type="scientific">Colletotrichum graminicola (strain M1.001 / M2 / FGSC 10212)</name>
    <name type="common">Maize anthracnose fungus</name>
    <name type="synonym">Glomerella graminicola</name>
    <dbReference type="NCBI Taxonomy" id="645133"/>
    <lineage>
        <taxon>Eukaryota</taxon>
        <taxon>Fungi</taxon>
        <taxon>Dikarya</taxon>
        <taxon>Ascomycota</taxon>
        <taxon>Pezizomycotina</taxon>
        <taxon>Sordariomycetes</taxon>
        <taxon>Hypocreomycetidae</taxon>
        <taxon>Glomerellales</taxon>
        <taxon>Glomerellaceae</taxon>
        <taxon>Colletotrichum</taxon>
        <taxon>Colletotrichum graminicola species complex</taxon>
    </lineage>
</organism>
<dbReference type="EMBL" id="GG697371">
    <property type="protein sequence ID" value="EFQ33474.1"/>
    <property type="molecule type" value="Genomic_DNA"/>
</dbReference>
<keyword evidence="2" id="KW-1185">Reference proteome</keyword>
<evidence type="ECO:0000313" key="1">
    <source>
        <dbReference type="EMBL" id="EFQ33474.1"/>
    </source>
</evidence>
<dbReference type="RefSeq" id="XP_008097494.1">
    <property type="nucleotide sequence ID" value="XM_008099303.1"/>
</dbReference>
<proteinExistence type="predicted"/>
<sequence length="65" mass="7096">MRLRASPETSSLPLEAQVQVQMLVQAQLLVATPKTGGGLTAPRGQDRYTLIKSYADKPGHDEFDL</sequence>
<reference evidence="2" key="1">
    <citation type="journal article" date="2012" name="Nat. Genet.">
        <title>Lifestyle transitions in plant pathogenic Colletotrichum fungi deciphered by genome and transcriptome analyses.</title>
        <authorList>
            <person name="O'Connell R.J."/>
            <person name="Thon M.R."/>
            <person name="Hacquard S."/>
            <person name="Amyotte S.G."/>
            <person name="Kleemann J."/>
            <person name="Torres M.F."/>
            <person name="Damm U."/>
            <person name="Buiate E.A."/>
            <person name="Epstein L."/>
            <person name="Alkan N."/>
            <person name="Altmueller J."/>
            <person name="Alvarado-Balderrama L."/>
            <person name="Bauser C.A."/>
            <person name="Becker C."/>
            <person name="Birren B.W."/>
            <person name="Chen Z."/>
            <person name="Choi J."/>
            <person name="Crouch J.A."/>
            <person name="Duvick J.P."/>
            <person name="Farman M.A."/>
            <person name="Gan P."/>
            <person name="Heiman D."/>
            <person name="Henrissat B."/>
            <person name="Howard R.J."/>
            <person name="Kabbage M."/>
            <person name="Koch C."/>
            <person name="Kracher B."/>
            <person name="Kubo Y."/>
            <person name="Law A.D."/>
            <person name="Lebrun M.-H."/>
            <person name="Lee Y.-H."/>
            <person name="Miyara I."/>
            <person name="Moore N."/>
            <person name="Neumann U."/>
            <person name="Nordstroem K."/>
            <person name="Panaccione D.G."/>
            <person name="Panstruga R."/>
            <person name="Place M."/>
            <person name="Proctor R.H."/>
            <person name="Prusky D."/>
            <person name="Rech G."/>
            <person name="Reinhardt R."/>
            <person name="Rollins J.A."/>
            <person name="Rounsley S."/>
            <person name="Schardl C.L."/>
            <person name="Schwartz D.C."/>
            <person name="Shenoy N."/>
            <person name="Shirasu K."/>
            <person name="Sikhakolli U.R."/>
            <person name="Stueber K."/>
            <person name="Sukno S.A."/>
            <person name="Sweigard J.A."/>
            <person name="Takano Y."/>
            <person name="Takahara H."/>
            <person name="Trail F."/>
            <person name="van der Does H.C."/>
            <person name="Voll L.M."/>
            <person name="Will I."/>
            <person name="Young S."/>
            <person name="Zeng Q."/>
            <person name="Zhang J."/>
            <person name="Zhou S."/>
            <person name="Dickman M.B."/>
            <person name="Schulze-Lefert P."/>
            <person name="Ver Loren van Themaat E."/>
            <person name="Ma L.-J."/>
            <person name="Vaillancourt L.J."/>
        </authorList>
    </citation>
    <scope>NUCLEOTIDE SEQUENCE [LARGE SCALE GENOMIC DNA]</scope>
    <source>
        <strain evidence="2">M1.001 / M2 / FGSC 10212</strain>
    </source>
</reference>
<name>E3QRI6_COLGM</name>
<dbReference type="Proteomes" id="UP000008782">
    <property type="component" value="Unassembled WGS sequence"/>
</dbReference>
<dbReference type="VEuPathDB" id="FungiDB:GLRG_08753"/>
<dbReference type="HOGENOM" id="CLU_2849568_0_0_1"/>
<evidence type="ECO:0000313" key="2">
    <source>
        <dbReference type="Proteomes" id="UP000008782"/>
    </source>
</evidence>
<dbReference type="GeneID" id="24414118"/>
<accession>E3QRI6</accession>
<protein>
    <submittedName>
        <fullName evidence="1">Uncharacterized protein</fullName>
    </submittedName>
</protein>